<accession>A0A0U5GPB7</accession>
<keyword evidence="3" id="KW-1185">Reference proteome</keyword>
<sequence>MPSLFKLIDAMSNMVISVVYTSRPDSRDSEPSTPVETEQADNYDSTTNSEDNRKRTKYNDKEFDQYPTAHRLPYPPTKRPTIPYSKTRVRGSNSEYLAPRRFTKTPPFTKNVHWSNMMEVDGEPPRFTAPALNSYPIRRRRKANYVYGANGGDSNNNVNIQDTEAKVEDEADVEPNSAMSYEDQRYPAGWYSRSGPRNRSPAGSYPENHGRDASSQWPTSPANRSSTSPSYTPRSILKPPTSTDDEMLLRNTWSIIARQEQQINYMYEFLSDVLLVGHDVLDCMFETGEISMWEDATRHAQQAAQQARARRDARGSTRGSSPIPSSARAQQRFQDQGEGQGRGRGQYPVSYPGRSPTLGPNSRPAIEEELERREEEEKERRSPGAYSPVLGPRGPHLKSWLGSQSDPEPEYEGFRESSPDQDERGSSSRWPDSRPDPGYGREGAMSRQEERSPPPGFDSPPPGFNGLDTIREESGESE</sequence>
<organism evidence="2 3">
    <name type="scientific">Aspergillus calidoustus</name>
    <dbReference type="NCBI Taxonomy" id="454130"/>
    <lineage>
        <taxon>Eukaryota</taxon>
        <taxon>Fungi</taxon>
        <taxon>Dikarya</taxon>
        <taxon>Ascomycota</taxon>
        <taxon>Pezizomycotina</taxon>
        <taxon>Eurotiomycetes</taxon>
        <taxon>Eurotiomycetidae</taxon>
        <taxon>Eurotiales</taxon>
        <taxon>Aspergillaceae</taxon>
        <taxon>Aspergillus</taxon>
        <taxon>Aspergillus subgen. Nidulantes</taxon>
    </lineage>
</organism>
<feature type="compositionally biased region" description="Pro residues" evidence="1">
    <location>
        <begin position="453"/>
        <end position="463"/>
    </location>
</feature>
<feature type="compositionally biased region" description="Polar residues" evidence="1">
    <location>
        <begin position="317"/>
        <end position="329"/>
    </location>
</feature>
<dbReference type="AlphaFoldDB" id="A0A0U5GPB7"/>
<gene>
    <name evidence="2" type="ORF">ASPCAL08115</name>
</gene>
<dbReference type="Proteomes" id="UP000054771">
    <property type="component" value="Unassembled WGS sequence"/>
</dbReference>
<feature type="region of interest" description="Disordered" evidence="1">
    <location>
        <begin position="22"/>
        <end position="91"/>
    </location>
</feature>
<feature type="compositionally biased region" description="Basic and acidic residues" evidence="1">
    <location>
        <begin position="370"/>
        <end position="382"/>
    </location>
</feature>
<name>A0A0U5GPB7_ASPCI</name>
<feature type="region of interest" description="Disordered" evidence="1">
    <location>
        <begin position="166"/>
        <end position="244"/>
    </location>
</feature>
<evidence type="ECO:0000313" key="2">
    <source>
        <dbReference type="EMBL" id="CEN61461.1"/>
    </source>
</evidence>
<feature type="compositionally biased region" description="Polar residues" evidence="1">
    <location>
        <begin position="31"/>
        <end position="49"/>
    </location>
</feature>
<feature type="region of interest" description="Disordered" evidence="1">
    <location>
        <begin position="296"/>
        <end position="478"/>
    </location>
</feature>
<feature type="compositionally biased region" description="Basic and acidic residues" evidence="1">
    <location>
        <begin position="412"/>
        <end position="435"/>
    </location>
</feature>
<protein>
    <submittedName>
        <fullName evidence="2">Uncharacterized protein</fullName>
    </submittedName>
</protein>
<evidence type="ECO:0000256" key="1">
    <source>
        <dbReference type="SAM" id="MobiDB-lite"/>
    </source>
</evidence>
<feature type="compositionally biased region" description="Basic and acidic residues" evidence="1">
    <location>
        <begin position="50"/>
        <end position="64"/>
    </location>
</feature>
<evidence type="ECO:0000313" key="3">
    <source>
        <dbReference type="Proteomes" id="UP000054771"/>
    </source>
</evidence>
<reference evidence="3" key="1">
    <citation type="journal article" date="2016" name="Genome Announc.">
        <title>Draft genome sequences of fungus Aspergillus calidoustus.</title>
        <authorList>
            <person name="Horn F."/>
            <person name="Linde J."/>
            <person name="Mattern D.J."/>
            <person name="Walther G."/>
            <person name="Guthke R."/>
            <person name="Scherlach K."/>
            <person name="Martin K."/>
            <person name="Brakhage A.A."/>
            <person name="Petzke L."/>
            <person name="Valiante V."/>
        </authorList>
    </citation>
    <scope>NUCLEOTIDE SEQUENCE [LARGE SCALE GENOMIC DNA]</scope>
    <source>
        <strain evidence="3">SF006504</strain>
    </source>
</reference>
<dbReference type="EMBL" id="CDMC01000006">
    <property type="protein sequence ID" value="CEN61461.1"/>
    <property type="molecule type" value="Genomic_DNA"/>
</dbReference>
<feature type="compositionally biased region" description="Basic and acidic residues" evidence="1">
    <location>
        <begin position="469"/>
        <end position="478"/>
    </location>
</feature>
<dbReference type="OrthoDB" id="4491424at2759"/>
<feature type="compositionally biased region" description="Low complexity" evidence="1">
    <location>
        <begin position="224"/>
        <end position="235"/>
    </location>
</feature>
<proteinExistence type="predicted"/>
<feature type="compositionally biased region" description="Polar residues" evidence="1">
    <location>
        <begin position="213"/>
        <end position="223"/>
    </location>
</feature>